<dbReference type="OrthoDB" id="5985073at2759"/>
<evidence type="ECO:0000256" key="2">
    <source>
        <dbReference type="ARBA" id="ARBA00048461"/>
    </source>
</evidence>
<evidence type="ECO:0000313" key="6">
    <source>
        <dbReference type="Proteomes" id="UP000008837"/>
    </source>
</evidence>
<evidence type="ECO:0000256" key="1">
    <source>
        <dbReference type="ARBA" id="ARBA00047591"/>
    </source>
</evidence>
<evidence type="ECO:0008006" key="7">
    <source>
        <dbReference type="Google" id="ProtNLM"/>
    </source>
</evidence>
<comment type="catalytic activity">
    <reaction evidence="1">
        <text>a diacylglycerol + H2O = a monoacylglycerol + a fatty acid + H(+)</text>
        <dbReference type="Rhea" id="RHEA:32731"/>
        <dbReference type="ChEBI" id="CHEBI:15377"/>
        <dbReference type="ChEBI" id="CHEBI:15378"/>
        <dbReference type="ChEBI" id="CHEBI:17408"/>
        <dbReference type="ChEBI" id="CHEBI:18035"/>
        <dbReference type="ChEBI" id="CHEBI:28868"/>
    </reaction>
</comment>
<feature type="chain" id="PRO_5002725016" description="DUF676 domain-containing protein" evidence="4">
    <location>
        <begin position="24"/>
        <end position="483"/>
    </location>
</feature>
<comment type="catalytic activity">
    <reaction evidence="2">
        <text>a monoacylglycerol + H2O = glycerol + a fatty acid + H(+)</text>
        <dbReference type="Rhea" id="RHEA:15245"/>
        <dbReference type="ChEBI" id="CHEBI:15377"/>
        <dbReference type="ChEBI" id="CHEBI:15378"/>
        <dbReference type="ChEBI" id="CHEBI:17408"/>
        <dbReference type="ChEBI" id="CHEBI:17754"/>
        <dbReference type="ChEBI" id="CHEBI:28868"/>
    </reaction>
</comment>
<feature type="signal peptide" evidence="4">
    <location>
        <begin position="1"/>
        <end position="23"/>
    </location>
</feature>
<reference evidence="5 6" key="1">
    <citation type="journal article" date="2007" name="Proc. Natl. Acad. Sci. U.S.A.">
        <title>Dandruff-associated Malassezia genomes reveal convergent and divergent virulence traits shared with plant and human fungal pathogens.</title>
        <authorList>
            <person name="Xu J."/>
            <person name="Saunders C.W."/>
            <person name="Hu P."/>
            <person name="Grant R.A."/>
            <person name="Boekhout T."/>
            <person name="Kuramae E.E."/>
            <person name="Kronstad J.W."/>
            <person name="Deangelis Y.M."/>
            <person name="Reeder N.L."/>
            <person name="Johnstone K.R."/>
            <person name="Leland M."/>
            <person name="Fieno A.M."/>
            <person name="Begley W.M."/>
            <person name="Sun Y."/>
            <person name="Lacey M.P."/>
            <person name="Chaudhary T."/>
            <person name="Keough T."/>
            <person name="Chu L."/>
            <person name="Sears R."/>
            <person name="Yuan B."/>
            <person name="Dawson T.L.Jr."/>
        </authorList>
    </citation>
    <scope>NUCLEOTIDE SEQUENCE [LARGE SCALE GENOMIC DNA]</scope>
    <source>
        <strain evidence="6">ATCC MYA-4612 / CBS 7966</strain>
    </source>
</reference>
<accession>A8PWR0</accession>
<gene>
    <name evidence="5" type="ORF">MGL_1187</name>
</gene>
<dbReference type="InterPro" id="IPR029058">
    <property type="entry name" value="AB_hydrolase_fold"/>
</dbReference>
<dbReference type="PANTHER" id="PTHR35560">
    <property type="entry name" value="BLL0132 PROTEIN"/>
    <property type="match status" value="1"/>
</dbReference>
<proteinExistence type="predicted"/>
<keyword evidence="6" id="KW-1185">Reference proteome</keyword>
<evidence type="ECO:0000313" key="5">
    <source>
        <dbReference type="EMBL" id="EDP44705.1"/>
    </source>
</evidence>
<comment type="caution">
    <text evidence="5">The sequence shown here is derived from an EMBL/GenBank/DDBJ whole genome shotgun (WGS) entry which is preliminary data.</text>
</comment>
<feature type="compositionally biased region" description="Basic and acidic residues" evidence="3">
    <location>
        <begin position="200"/>
        <end position="215"/>
    </location>
</feature>
<name>A8PWR0_MALGO</name>
<dbReference type="InParanoid" id="A8PWR0"/>
<sequence length="483" mass="54181">MLVTHKLILSVLFLVAWIGTASPLQDRTDQDLVRRKGKNSDTSHKEGDPAIFPGGKKSYERDGWRLLPPVTGSKIDNTTFKMDAKGTVLTTYITENFDPKKIKRVIVQTHGQYRDAWNQWIYANLSLNDAVDNNNIAYDEVLLVAPMFYAVVDRGAYPVDSNNVSSSHTLIWDNNGWGDCEDAILPSYDSKGQLANPDYIDEKSSSDKAQKRSDSSTDALSHAALQRRSLAGASNAEAQKKGPGISILDVYDKLVDYFTDKRKFPSVEKIVLSGFSMGAQSVNRYLALRTDTSKDSEIFYVMSSPASFMYVDENRPNKVPKECKDFNEYKYGLDGNMPNYYSRHKDGNSADDIRKRYLRRNQFYFVGNEDTSDADNSCGANTQGSGHVDRMQNWVYKELPELAKATNVTDIEDTVAFHRVSKTTHDEHAVLSNDQVQKVLFQAQSAKELPMDPNPHNAASRSVHVSYLLTLTMAVVLIANTFV</sequence>
<protein>
    <recommendedName>
        <fullName evidence="7">DUF676 domain-containing protein</fullName>
    </recommendedName>
</protein>
<feature type="compositionally biased region" description="Basic and acidic residues" evidence="3">
    <location>
        <begin position="28"/>
        <end position="48"/>
    </location>
</feature>
<dbReference type="RefSeq" id="XP_001731919.1">
    <property type="nucleotide sequence ID" value="XM_001731867.1"/>
</dbReference>
<dbReference type="KEGG" id="mgl:MGL_1187"/>
<organism evidence="5 6">
    <name type="scientific">Malassezia globosa (strain ATCC MYA-4612 / CBS 7966)</name>
    <name type="common">Dandruff-associated fungus</name>
    <dbReference type="NCBI Taxonomy" id="425265"/>
    <lineage>
        <taxon>Eukaryota</taxon>
        <taxon>Fungi</taxon>
        <taxon>Dikarya</taxon>
        <taxon>Basidiomycota</taxon>
        <taxon>Ustilaginomycotina</taxon>
        <taxon>Malasseziomycetes</taxon>
        <taxon>Malasseziales</taxon>
        <taxon>Malasseziaceae</taxon>
        <taxon>Malassezia</taxon>
    </lineage>
</organism>
<keyword evidence="4" id="KW-0732">Signal</keyword>
<evidence type="ECO:0000256" key="3">
    <source>
        <dbReference type="SAM" id="MobiDB-lite"/>
    </source>
</evidence>
<feature type="region of interest" description="Disordered" evidence="3">
    <location>
        <begin position="28"/>
        <end position="57"/>
    </location>
</feature>
<dbReference type="EMBL" id="AAYY01000003">
    <property type="protein sequence ID" value="EDP44705.1"/>
    <property type="molecule type" value="Genomic_DNA"/>
</dbReference>
<dbReference type="GeneID" id="5856224"/>
<evidence type="ECO:0000256" key="4">
    <source>
        <dbReference type="SAM" id="SignalP"/>
    </source>
</evidence>
<dbReference type="PANTHER" id="PTHR35560:SF3">
    <property type="entry name" value="PEPTIDASE S9 PROLYL OLIGOPEPTIDASE CATALYTIC DOMAIN-CONTAINING PROTEIN"/>
    <property type="match status" value="1"/>
</dbReference>
<dbReference type="Proteomes" id="UP000008837">
    <property type="component" value="Unassembled WGS sequence"/>
</dbReference>
<dbReference type="AlphaFoldDB" id="A8PWR0"/>
<feature type="region of interest" description="Disordered" evidence="3">
    <location>
        <begin position="196"/>
        <end position="218"/>
    </location>
</feature>
<dbReference type="STRING" id="425265.A8PWR0"/>
<dbReference type="OMA" id="IHGENRD"/>
<dbReference type="VEuPathDB" id="FungiDB:MGL_1187"/>
<dbReference type="Gene3D" id="3.40.50.1820">
    <property type="entry name" value="alpha/beta hydrolase"/>
    <property type="match status" value="1"/>
</dbReference>